<dbReference type="RefSeq" id="WP_281482937.1">
    <property type="nucleotide sequence ID" value="NZ_CP124543.1"/>
</dbReference>
<reference evidence="2 3" key="1">
    <citation type="journal article" date="2023" name="Limnol Oceanogr Lett">
        <title>Environmental adaptations by the intertidal Antarctic cyanobacterium Halotia branconii CENA392 as revealed using long-read genome sequencing.</title>
        <authorList>
            <person name="Dextro R.B."/>
            <person name="Delbaje E."/>
            <person name="Freitas P.N.N."/>
            <person name="Geraldes V."/>
            <person name="Pinto E."/>
            <person name="Long P.F."/>
            <person name="Fiore M.F."/>
        </authorList>
    </citation>
    <scope>NUCLEOTIDE SEQUENCE [LARGE SCALE GENOMIC DNA]</scope>
    <source>
        <strain evidence="2 3">CENA392</strain>
    </source>
</reference>
<dbReference type="Pfam" id="PF26390">
    <property type="entry name" value="MamS_MamX"/>
    <property type="match status" value="1"/>
</dbReference>
<name>A0AAJ6NRY9_9CYAN</name>
<evidence type="ECO:0000313" key="2">
    <source>
        <dbReference type="EMBL" id="WGV25639.1"/>
    </source>
</evidence>
<dbReference type="AlphaFoldDB" id="A0AAJ6NRY9"/>
<evidence type="ECO:0000313" key="3">
    <source>
        <dbReference type="Proteomes" id="UP001223520"/>
    </source>
</evidence>
<dbReference type="InterPro" id="IPR058837">
    <property type="entry name" value="MamS_MamX_dom"/>
</dbReference>
<feature type="domain" description="Magnetosome protein MamS/MamX" evidence="1">
    <location>
        <begin position="46"/>
        <end position="131"/>
    </location>
</feature>
<gene>
    <name evidence="2" type="ORF">QI031_28615</name>
</gene>
<keyword evidence="3" id="KW-1185">Reference proteome</keyword>
<proteinExistence type="predicted"/>
<organism evidence="2 3">
    <name type="scientific">Halotia branconii CENA392</name>
    <dbReference type="NCBI Taxonomy" id="1539056"/>
    <lineage>
        <taxon>Bacteria</taxon>
        <taxon>Bacillati</taxon>
        <taxon>Cyanobacteriota</taxon>
        <taxon>Cyanophyceae</taxon>
        <taxon>Nostocales</taxon>
        <taxon>Nodulariaceae</taxon>
        <taxon>Halotia</taxon>
    </lineage>
</organism>
<sequence>MKKIVPIIATISIVSLLSVPVVLAQPSIGRGNSRGSPYHRMYDPKTVETITGQVIGIENSPSPRGMSGGIHLKVKSQNEVVSVHLGPAWYINNQTIPIKLQDQIEVKGSRINFAGQPAIIAAEVKKDNQILKLRDENGVPVWAGWRRQQR</sequence>
<dbReference type="EMBL" id="CP124543">
    <property type="protein sequence ID" value="WGV25639.1"/>
    <property type="molecule type" value="Genomic_DNA"/>
</dbReference>
<dbReference type="KEGG" id="hbq:QI031_28615"/>
<evidence type="ECO:0000259" key="1">
    <source>
        <dbReference type="Pfam" id="PF26390"/>
    </source>
</evidence>
<dbReference type="Proteomes" id="UP001223520">
    <property type="component" value="Chromosome"/>
</dbReference>
<protein>
    <recommendedName>
        <fullName evidence="1">Magnetosome protein MamS/MamX domain-containing protein</fullName>
    </recommendedName>
</protein>
<accession>A0AAJ6NRY9</accession>